<geneLocation type="plasmid" evidence="2 3">
    <name>unnamed3</name>
</geneLocation>
<reference evidence="2 3" key="1">
    <citation type="submission" date="2021-12" db="EMBL/GenBank/DDBJ databases">
        <title>Genomic and phenotypic characterization of three Burkholderia contaminans isolates recovered from different sources.</title>
        <authorList>
            <person name="Lopez De Volder A."/>
            <person name="Fan Y."/>
            <person name="Nunvar J."/>
            <person name="Herrera T."/>
            <person name="Timp W."/>
            <person name="Degrossi J."/>
        </authorList>
    </citation>
    <scope>NUCLEOTIDE SEQUENCE [LARGE SCALE GENOMIC DNA]</scope>
    <source>
        <strain evidence="2 3">LMG 23361</strain>
        <plasmid evidence="2 3">unnamed3</plasmid>
    </source>
</reference>
<keyword evidence="1" id="KW-0472">Membrane</keyword>
<feature type="transmembrane region" description="Helical" evidence="1">
    <location>
        <begin position="30"/>
        <end position="51"/>
    </location>
</feature>
<evidence type="ECO:0000313" key="3">
    <source>
        <dbReference type="Proteomes" id="UP001220209"/>
    </source>
</evidence>
<keyword evidence="2" id="KW-0614">Plasmid</keyword>
<keyword evidence="1" id="KW-1133">Transmembrane helix</keyword>
<dbReference type="AlphaFoldDB" id="A0ABD7YFV5"/>
<organism evidence="2 3">
    <name type="scientific">Burkholderia contaminans</name>
    <dbReference type="NCBI Taxonomy" id="488447"/>
    <lineage>
        <taxon>Bacteria</taxon>
        <taxon>Pseudomonadati</taxon>
        <taxon>Pseudomonadota</taxon>
        <taxon>Betaproteobacteria</taxon>
        <taxon>Burkholderiales</taxon>
        <taxon>Burkholderiaceae</taxon>
        <taxon>Burkholderia</taxon>
        <taxon>Burkholderia cepacia complex</taxon>
    </lineage>
</organism>
<protein>
    <submittedName>
        <fullName evidence="2">Uncharacterized protein</fullName>
    </submittedName>
</protein>
<sequence>MKLSNALFLAGGLIGLPAFFVRVGSLPSTAAIGWAVAMIGCGIAGVAAWAFEAASTK</sequence>
<evidence type="ECO:0000256" key="1">
    <source>
        <dbReference type="SAM" id="Phobius"/>
    </source>
</evidence>
<gene>
    <name evidence="2" type="ORF">LXE91_42580</name>
</gene>
<dbReference type="Proteomes" id="UP001220209">
    <property type="component" value="Plasmid unnamed3"/>
</dbReference>
<dbReference type="EMBL" id="CP090645">
    <property type="protein sequence ID" value="WFN24075.1"/>
    <property type="molecule type" value="Genomic_DNA"/>
</dbReference>
<name>A0ABD7YFV5_9BURK</name>
<keyword evidence="1" id="KW-0812">Transmembrane</keyword>
<proteinExistence type="predicted"/>
<dbReference type="RefSeq" id="WP_174990675.1">
    <property type="nucleotide sequence ID" value="NZ_CABVQO010000033.1"/>
</dbReference>
<accession>A0ABD7YFV5</accession>
<evidence type="ECO:0000313" key="2">
    <source>
        <dbReference type="EMBL" id="WFN24075.1"/>
    </source>
</evidence>